<dbReference type="Pfam" id="PF00561">
    <property type="entry name" value="Abhydrolase_1"/>
    <property type="match status" value="1"/>
</dbReference>
<protein>
    <recommendedName>
        <fullName evidence="8">Proline iminopeptidase</fullName>
        <shortName evidence="8">PIP</shortName>
        <ecNumber evidence="8">3.4.11.5</ecNumber>
    </recommendedName>
    <alternativeName>
        <fullName evidence="8">Prolyl aminopeptidase</fullName>
    </alternativeName>
</protein>
<comment type="catalytic activity">
    <reaction evidence="1 8">
        <text>Release of N-terminal proline from a peptide.</text>
        <dbReference type="EC" id="3.4.11.5"/>
    </reaction>
</comment>
<dbReference type="PRINTS" id="PR00111">
    <property type="entry name" value="ABHYDROLASE"/>
</dbReference>
<evidence type="ECO:0000256" key="6">
    <source>
        <dbReference type="ARBA" id="ARBA00022670"/>
    </source>
</evidence>
<dbReference type="RefSeq" id="WP_378213954.1">
    <property type="nucleotide sequence ID" value="NZ_BAABHG010000004.1"/>
</dbReference>
<accession>A0ABW5GLM5</accession>
<evidence type="ECO:0000256" key="5">
    <source>
        <dbReference type="ARBA" id="ARBA00022490"/>
    </source>
</evidence>
<dbReference type="InterPro" id="IPR002410">
    <property type="entry name" value="Peptidase_S33"/>
</dbReference>
<proteinExistence type="inferred from homology"/>
<organism evidence="11 12">
    <name type="scientific">Amycolatopsis samaneae</name>
    <dbReference type="NCBI Taxonomy" id="664691"/>
    <lineage>
        <taxon>Bacteria</taxon>
        <taxon>Bacillati</taxon>
        <taxon>Actinomycetota</taxon>
        <taxon>Actinomycetes</taxon>
        <taxon>Pseudonocardiales</taxon>
        <taxon>Pseudonocardiaceae</taxon>
        <taxon>Amycolatopsis</taxon>
    </lineage>
</organism>
<dbReference type="PIRSF" id="PIRSF006431">
    <property type="entry name" value="Pept_S33"/>
    <property type="match status" value="1"/>
</dbReference>
<name>A0ABW5GLM5_9PSEU</name>
<dbReference type="Proteomes" id="UP001597419">
    <property type="component" value="Unassembled WGS sequence"/>
</dbReference>
<dbReference type="EMBL" id="JBHUKU010000014">
    <property type="protein sequence ID" value="MFD2461750.1"/>
    <property type="molecule type" value="Genomic_DNA"/>
</dbReference>
<sequence length="332" mass="35879">MLDVGDGNQVYWEECGNPRGKPALVLHGGPGSGCTPASRRFFDPARYRVILFDQRGCGRSTPHASEPDVDLAANTTWHLIGDMELLRAMLGIDRWQLFGASWGSALAITYAVRHPDRVSELVLAGVSLGRRTETDLLIRGLGPLFPDAWERFRAGVPESSRDGDLAGAYHRLLFDPDPDVRAKAAKDWCDWETAVGGAVSPQWRSPGRGADSGAGVPQDTVPTSPRNPRYADPRFRLAFARIVTHYFGNGSWLEEDMALRHAERLAGIPGVVIQGRLDLSNLSGTPWQLVAAWPEAELVLIDDTGHGGSAELAAARVAATDRFAGAVPVAGQ</sequence>
<feature type="region of interest" description="Disordered" evidence="9">
    <location>
        <begin position="199"/>
        <end position="229"/>
    </location>
</feature>
<evidence type="ECO:0000256" key="1">
    <source>
        <dbReference type="ARBA" id="ARBA00001585"/>
    </source>
</evidence>
<keyword evidence="6 8" id="KW-0645">Protease</keyword>
<comment type="caution">
    <text evidence="11">The sequence shown here is derived from an EMBL/GenBank/DDBJ whole genome shotgun (WGS) entry which is preliminary data.</text>
</comment>
<evidence type="ECO:0000256" key="4">
    <source>
        <dbReference type="ARBA" id="ARBA00022438"/>
    </source>
</evidence>
<keyword evidence="12" id="KW-1185">Reference proteome</keyword>
<evidence type="ECO:0000313" key="12">
    <source>
        <dbReference type="Proteomes" id="UP001597419"/>
    </source>
</evidence>
<evidence type="ECO:0000256" key="3">
    <source>
        <dbReference type="ARBA" id="ARBA00010088"/>
    </source>
</evidence>
<comment type="subcellular location">
    <subcellularLocation>
        <location evidence="2 8">Cytoplasm</location>
    </subcellularLocation>
</comment>
<evidence type="ECO:0000313" key="11">
    <source>
        <dbReference type="EMBL" id="MFD2461750.1"/>
    </source>
</evidence>
<gene>
    <name evidence="11" type="ORF">ACFSYJ_24295</name>
</gene>
<reference evidence="12" key="1">
    <citation type="journal article" date="2019" name="Int. J. Syst. Evol. Microbiol.">
        <title>The Global Catalogue of Microorganisms (GCM) 10K type strain sequencing project: providing services to taxonomists for standard genome sequencing and annotation.</title>
        <authorList>
            <consortium name="The Broad Institute Genomics Platform"/>
            <consortium name="The Broad Institute Genome Sequencing Center for Infectious Disease"/>
            <person name="Wu L."/>
            <person name="Ma J."/>
        </authorList>
    </citation>
    <scope>NUCLEOTIDE SEQUENCE [LARGE SCALE GENOMIC DNA]</scope>
    <source>
        <strain evidence="12">CGMCC 4.7643</strain>
    </source>
</reference>
<evidence type="ECO:0000256" key="9">
    <source>
        <dbReference type="SAM" id="MobiDB-lite"/>
    </source>
</evidence>
<dbReference type="SUPFAM" id="SSF53474">
    <property type="entry name" value="alpha/beta-Hydrolases"/>
    <property type="match status" value="1"/>
</dbReference>
<dbReference type="InterPro" id="IPR005944">
    <property type="entry name" value="Pro_iminopeptidase"/>
</dbReference>
<dbReference type="GO" id="GO:0016787">
    <property type="term" value="F:hydrolase activity"/>
    <property type="evidence" value="ECO:0007669"/>
    <property type="project" value="UniProtKB-KW"/>
</dbReference>
<evidence type="ECO:0000259" key="10">
    <source>
        <dbReference type="Pfam" id="PF00561"/>
    </source>
</evidence>
<dbReference type="PRINTS" id="PR00793">
    <property type="entry name" value="PROAMNOPTASE"/>
</dbReference>
<comment type="similarity">
    <text evidence="3 8">Belongs to the peptidase S33 family.</text>
</comment>
<feature type="domain" description="AB hydrolase-1" evidence="10">
    <location>
        <begin position="24"/>
        <end position="307"/>
    </location>
</feature>
<dbReference type="InterPro" id="IPR029058">
    <property type="entry name" value="AB_hydrolase_fold"/>
</dbReference>
<keyword evidence="4 8" id="KW-0031">Aminopeptidase</keyword>
<dbReference type="EC" id="3.4.11.5" evidence="8"/>
<dbReference type="Gene3D" id="3.40.50.1820">
    <property type="entry name" value="alpha/beta hydrolase"/>
    <property type="match status" value="1"/>
</dbReference>
<keyword evidence="5 8" id="KW-0963">Cytoplasm</keyword>
<dbReference type="PANTHER" id="PTHR43722:SF1">
    <property type="entry name" value="PROLINE IMINOPEPTIDASE"/>
    <property type="match status" value="1"/>
</dbReference>
<evidence type="ECO:0000256" key="7">
    <source>
        <dbReference type="ARBA" id="ARBA00022801"/>
    </source>
</evidence>
<evidence type="ECO:0000256" key="8">
    <source>
        <dbReference type="PIRNR" id="PIRNR006431"/>
    </source>
</evidence>
<keyword evidence="7 8" id="KW-0378">Hydrolase</keyword>
<dbReference type="InterPro" id="IPR000073">
    <property type="entry name" value="AB_hydrolase_1"/>
</dbReference>
<evidence type="ECO:0000256" key="2">
    <source>
        <dbReference type="ARBA" id="ARBA00004496"/>
    </source>
</evidence>
<dbReference type="PANTHER" id="PTHR43722">
    <property type="entry name" value="PROLINE IMINOPEPTIDASE"/>
    <property type="match status" value="1"/>
</dbReference>